<gene>
    <name evidence="1" type="ORF">Tci_401820</name>
</gene>
<name>A0A699HJS0_TANCI</name>
<feature type="non-terminal residue" evidence="1">
    <location>
        <position position="1"/>
    </location>
</feature>
<accession>A0A699HJS0</accession>
<proteinExistence type="predicted"/>
<dbReference type="AlphaFoldDB" id="A0A699HJS0"/>
<sequence>GISILLAVGTPSTGSGNLYCQWELSPGNKMADMTAPSNQAPAIASPVLTDEEIMPRIRWVQIGKSNYYPDLDKKQNNPIYKMVVDLLMHTNFHRAFTAFSTIPSIYIQQFWDTIQYDKKARSYKCQLDEQWFVLTKDTLREALQITPVNNNQSFSAPSSADVLVDFVN</sequence>
<comment type="caution">
    <text evidence="1">The sequence shown here is derived from an EMBL/GenBank/DDBJ whole genome shotgun (WGS) entry which is preliminary data.</text>
</comment>
<reference evidence="1" key="1">
    <citation type="journal article" date="2019" name="Sci. Rep.">
        <title>Draft genome of Tanacetum cinerariifolium, the natural source of mosquito coil.</title>
        <authorList>
            <person name="Yamashiro T."/>
            <person name="Shiraishi A."/>
            <person name="Satake H."/>
            <person name="Nakayama K."/>
        </authorList>
    </citation>
    <scope>NUCLEOTIDE SEQUENCE</scope>
</reference>
<protein>
    <recommendedName>
        <fullName evidence="2">Monodehydroascorbate reductase</fullName>
    </recommendedName>
</protein>
<evidence type="ECO:0000313" key="1">
    <source>
        <dbReference type="EMBL" id="GEY29846.1"/>
    </source>
</evidence>
<organism evidence="1">
    <name type="scientific">Tanacetum cinerariifolium</name>
    <name type="common">Dalmatian daisy</name>
    <name type="synonym">Chrysanthemum cinerariifolium</name>
    <dbReference type="NCBI Taxonomy" id="118510"/>
    <lineage>
        <taxon>Eukaryota</taxon>
        <taxon>Viridiplantae</taxon>
        <taxon>Streptophyta</taxon>
        <taxon>Embryophyta</taxon>
        <taxon>Tracheophyta</taxon>
        <taxon>Spermatophyta</taxon>
        <taxon>Magnoliopsida</taxon>
        <taxon>eudicotyledons</taxon>
        <taxon>Gunneridae</taxon>
        <taxon>Pentapetalae</taxon>
        <taxon>asterids</taxon>
        <taxon>campanulids</taxon>
        <taxon>Asterales</taxon>
        <taxon>Asteraceae</taxon>
        <taxon>Asteroideae</taxon>
        <taxon>Anthemideae</taxon>
        <taxon>Anthemidinae</taxon>
        <taxon>Tanacetum</taxon>
    </lineage>
</organism>
<dbReference type="EMBL" id="BKCJ010167084">
    <property type="protein sequence ID" value="GEY29846.1"/>
    <property type="molecule type" value="Genomic_DNA"/>
</dbReference>
<evidence type="ECO:0008006" key="2">
    <source>
        <dbReference type="Google" id="ProtNLM"/>
    </source>
</evidence>